<accession>A0A222VPX3</accession>
<protein>
    <submittedName>
        <fullName evidence="1">Uncharacterized protein</fullName>
    </submittedName>
</protein>
<dbReference type="OrthoDB" id="4350469at2"/>
<dbReference type="KEGG" id="pmad:BAY61_14000"/>
<reference evidence="1 2" key="1">
    <citation type="submission" date="2016-10" db="EMBL/GenBank/DDBJ databases">
        <authorList>
            <person name="de Groot N.N."/>
        </authorList>
    </citation>
    <scope>NUCLEOTIDE SEQUENCE [LARGE SCALE GENOMIC DNA]</scope>
    <source>
        <strain evidence="1 2">CGMCC 4.5506</strain>
    </source>
</reference>
<dbReference type="AlphaFoldDB" id="A0A222VPX3"/>
<evidence type="ECO:0000313" key="2">
    <source>
        <dbReference type="Proteomes" id="UP000199494"/>
    </source>
</evidence>
<dbReference type="RefSeq" id="WP_091798068.1">
    <property type="nucleotide sequence ID" value="NZ_CP016353.1"/>
</dbReference>
<evidence type="ECO:0000313" key="1">
    <source>
        <dbReference type="EMBL" id="SDC29499.1"/>
    </source>
</evidence>
<sequence>MGIPAQLGAAAIATVRPGDGKSTTARTLRLLRGWSLVLTVAVLAGSVAAFAGVRSAIDTMRGRTTPAIISSASVYEALVHANTSAVTAFALGPGQLSGAGDFYQAQIGVASQNLAQVAEHNVAGSASRRELQLVQGLLVSYTSWMSQAELRFRTGDDSMAGATDVWYAAQLLHDADGILPHLSQLRAAQLDELDDQLARDWMHPGASAIWLIPVAALAVLLCAAQVYHHRRFRRRLNPHLLAATGLLIAVAALPALTIPAQARAHHGANELREEITIWQQRAHTAAAADRRAVAVLVTGHCQPDGCGDSVAEFAASPTGSAVPRGTADDQLAGTGADVTAGFDRAALPQAVLWLIVAGAGGIAVLIITGFQRRITEYQGHPS</sequence>
<organism evidence="1 2">
    <name type="scientific">Prauserella marina</name>
    <dbReference type="NCBI Taxonomy" id="530584"/>
    <lineage>
        <taxon>Bacteria</taxon>
        <taxon>Bacillati</taxon>
        <taxon>Actinomycetota</taxon>
        <taxon>Actinomycetes</taxon>
        <taxon>Pseudonocardiales</taxon>
        <taxon>Pseudonocardiaceae</taxon>
        <taxon>Prauserella</taxon>
    </lineage>
</organism>
<name>A0A222VPX3_9PSEU</name>
<gene>
    <name evidence="1" type="ORF">SAMN05421630_1011182</name>
</gene>
<dbReference type="EMBL" id="FMZE01000001">
    <property type="protein sequence ID" value="SDC29499.1"/>
    <property type="molecule type" value="Genomic_DNA"/>
</dbReference>
<keyword evidence="2" id="KW-1185">Reference proteome</keyword>
<dbReference type="STRING" id="530584.SAMN05421630_1011182"/>
<dbReference type="Proteomes" id="UP000199494">
    <property type="component" value="Unassembled WGS sequence"/>
</dbReference>
<proteinExistence type="predicted"/>